<dbReference type="Proteomes" id="UP001501509">
    <property type="component" value="Unassembled WGS sequence"/>
</dbReference>
<reference evidence="1 2" key="1">
    <citation type="journal article" date="2019" name="Int. J. Syst. Evol. Microbiol.">
        <title>The Global Catalogue of Microorganisms (GCM) 10K type strain sequencing project: providing services to taxonomists for standard genome sequencing and annotation.</title>
        <authorList>
            <consortium name="The Broad Institute Genomics Platform"/>
            <consortium name="The Broad Institute Genome Sequencing Center for Infectious Disease"/>
            <person name="Wu L."/>
            <person name="Ma J."/>
        </authorList>
    </citation>
    <scope>NUCLEOTIDE SEQUENCE [LARGE SCALE GENOMIC DNA]</scope>
    <source>
        <strain evidence="1 2">JCM 6833</strain>
    </source>
</reference>
<keyword evidence="2" id="KW-1185">Reference proteome</keyword>
<gene>
    <name evidence="1" type="ORF">GCM10010411_23900</name>
</gene>
<dbReference type="RefSeq" id="WP_344540398.1">
    <property type="nucleotide sequence ID" value="NZ_BAAATD010000002.1"/>
</dbReference>
<organism evidence="1 2">
    <name type="scientific">Actinomadura fulvescens</name>
    <dbReference type="NCBI Taxonomy" id="46160"/>
    <lineage>
        <taxon>Bacteria</taxon>
        <taxon>Bacillati</taxon>
        <taxon>Actinomycetota</taxon>
        <taxon>Actinomycetes</taxon>
        <taxon>Streptosporangiales</taxon>
        <taxon>Thermomonosporaceae</taxon>
        <taxon>Actinomadura</taxon>
    </lineage>
</organism>
<protein>
    <submittedName>
        <fullName evidence="1">Uncharacterized protein</fullName>
    </submittedName>
</protein>
<evidence type="ECO:0000313" key="1">
    <source>
        <dbReference type="EMBL" id="GAA2590188.1"/>
    </source>
</evidence>
<name>A0ABN3PPX5_9ACTN</name>
<accession>A0ABN3PPX5</accession>
<proteinExistence type="predicted"/>
<sequence>MSRDFVVLTTDHPHLPLLLERAELPSGWGLETETQVSGAQLFDENGRMLVVIRDPFLVEVPGEAERLLGVPVPTPVWWVEMRATAGSTLAAEVAGHCANVMAELYGGTVWPPPIP</sequence>
<dbReference type="EMBL" id="BAAATD010000002">
    <property type="protein sequence ID" value="GAA2590188.1"/>
    <property type="molecule type" value="Genomic_DNA"/>
</dbReference>
<comment type="caution">
    <text evidence="1">The sequence shown here is derived from an EMBL/GenBank/DDBJ whole genome shotgun (WGS) entry which is preliminary data.</text>
</comment>
<evidence type="ECO:0000313" key="2">
    <source>
        <dbReference type="Proteomes" id="UP001501509"/>
    </source>
</evidence>